<proteinExistence type="predicted"/>
<dbReference type="Proteomes" id="UP000467428">
    <property type="component" value="Chromosome"/>
</dbReference>
<reference evidence="3 4" key="1">
    <citation type="journal article" date="2019" name="Emerg. Microbes Infect.">
        <title>Comprehensive subspecies identification of 175 nontuberculous mycobacteria species based on 7547 genomic profiles.</title>
        <authorList>
            <person name="Matsumoto Y."/>
            <person name="Kinjo T."/>
            <person name="Motooka D."/>
            <person name="Nabeya D."/>
            <person name="Jung N."/>
            <person name="Uechi K."/>
            <person name="Horii T."/>
            <person name="Iida T."/>
            <person name="Fujita J."/>
            <person name="Nakamura S."/>
        </authorList>
    </citation>
    <scope>NUCLEOTIDE SEQUENCE [LARGE SCALE GENOMIC DNA]</scope>
    <source>
        <strain evidence="3 4">JCM 18538</strain>
    </source>
</reference>
<dbReference type="Pfam" id="PF16169">
    <property type="entry name" value="DUF4872"/>
    <property type="match status" value="1"/>
</dbReference>
<accession>A0A7I7S4P6</accession>
<dbReference type="EMBL" id="AP022593">
    <property type="protein sequence ID" value="BBY51862.1"/>
    <property type="molecule type" value="Genomic_DNA"/>
</dbReference>
<sequence>MTKVQIPYRHEKGGHCGSGALRDLTEWAEIGWESEYLDEGLVFALGGALDFCYVRSPQLTPQTYLVGRGGDLEQDYLTRVGAKFVVRTTDDPDVGWAFVTDEVDKGRPVMVWADIGELPYLRVRLHMSRHDIVIVGYDDEERVAHVVDNDRDTTQLVPYDNLRRARSSVGFPTPTRHTTYHVDWPDHVPDLRPIASDALGASAAVVRGDAAGAPLLHVEAAEVGSSGLKGVQAFAEDLRSWSTSFDDEDLTAALFGLGAFIEMAGTGGGLFRTLQAQGCQTIADLLNDAATADAAAAARDASEAWSALAAAATNADTPLRSRSLAAAEVAAMLPETEVRLVGALERASRSLGASTRR</sequence>
<evidence type="ECO:0000313" key="4">
    <source>
        <dbReference type="Proteomes" id="UP000467428"/>
    </source>
</evidence>
<dbReference type="RefSeq" id="WP_163923167.1">
    <property type="nucleotide sequence ID" value="NZ_AP022593.1"/>
</dbReference>
<keyword evidence="4" id="KW-1185">Reference proteome</keyword>
<feature type="domain" description="Butirosin biosynthesis protein H N-terminal" evidence="1">
    <location>
        <begin position="15"/>
        <end position="149"/>
    </location>
</feature>
<evidence type="ECO:0008006" key="5">
    <source>
        <dbReference type="Google" id="ProtNLM"/>
    </source>
</evidence>
<protein>
    <recommendedName>
        <fullName evidence="5">PRTRC system protein E</fullName>
    </recommendedName>
</protein>
<organism evidence="3 4">
    <name type="scientific">Mycolicibacterium arabiense</name>
    <dbReference type="NCBI Taxonomy" id="1286181"/>
    <lineage>
        <taxon>Bacteria</taxon>
        <taxon>Bacillati</taxon>
        <taxon>Actinomycetota</taxon>
        <taxon>Actinomycetes</taxon>
        <taxon>Mycobacteriales</taxon>
        <taxon>Mycobacteriaceae</taxon>
        <taxon>Mycolicibacterium</taxon>
    </lineage>
</organism>
<feature type="domain" description="DUF4872" evidence="2">
    <location>
        <begin position="161"/>
        <end position="344"/>
    </location>
</feature>
<dbReference type="InterPro" id="IPR032369">
    <property type="entry name" value="DUF4872"/>
</dbReference>
<name>A0A7I7S4P6_9MYCO</name>
<dbReference type="Gene3D" id="3.90.70.10">
    <property type="entry name" value="Cysteine proteinases"/>
    <property type="match status" value="1"/>
</dbReference>
<dbReference type="Pfam" id="PF14399">
    <property type="entry name" value="BtrH_N"/>
    <property type="match status" value="1"/>
</dbReference>
<geneLocation type="plasmid" evidence="4">
    <name>pjcm18538 dna</name>
</geneLocation>
<dbReference type="AlphaFoldDB" id="A0A7I7S4P6"/>
<evidence type="ECO:0000259" key="2">
    <source>
        <dbReference type="Pfam" id="PF16169"/>
    </source>
</evidence>
<evidence type="ECO:0000313" key="3">
    <source>
        <dbReference type="EMBL" id="BBY51862.1"/>
    </source>
</evidence>
<dbReference type="KEGG" id="marz:MARA_53300"/>
<gene>
    <name evidence="3" type="ORF">MARA_53300</name>
</gene>
<evidence type="ECO:0000259" key="1">
    <source>
        <dbReference type="Pfam" id="PF14399"/>
    </source>
</evidence>
<dbReference type="InterPro" id="IPR026935">
    <property type="entry name" value="BtrH_N"/>
</dbReference>